<evidence type="ECO:0000256" key="1">
    <source>
        <dbReference type="SAM" id="Phobius"/>
    </source>
</evidence>
<dbReference type="PANTHER" id="PTHR30273:SF2">
    <property type="entry name" value="PROTEIN FECR"/>
    <property type="match status" value="1"/>
</dbReference>
<dbReference type="PANTHER" id="PTHR30273">
    <property type="entry name" value="PERIPLASMIC SIGNAL SENSOR AND SIGMA FACTOR ACTIVATOR FECR-RELATED"/>
    <property type="match status" value="1"/>
</dbReference>
<evidence type="ECO:0000313" key="4">
    <source>
        <dbReference type="EMBL" id="GAO42578.1"/>
    </source>
</evidence>
<protein>
    <submittedName>
        <fullName evidence="4">Putative anti-sigma factor</fullName>
    </submittedName>
</protein>
<feature type="domain" description="Protein FecR C-terminal" evidence="3">
    <location>
        <begin position="325"/>
        <end position="393"/>
    </location>
</feature>
<evidence type="ECO:0000259" key="2">
    <source>
        <dbReference type="Pfam" id="PF04773"/>
    </source>
</evidence>
<proteinExistence type="predicted"/>
<dbReference type="RefSeq" id="WP_046368242.1">
    <property type="nucleotide sequence ID" value="NZ_BBWV01000001.1"/>
</dbReference>
<reference evidence="4 5" key="1">
    <citation type="submission" date="2015-04" db="EMBL/GenBank/DDBJ databases">
        <title>Whole genome shotgun sequence of Flavihumibacter petaseus NBRC 106054.</title>
        <authorList>
            <person name="Miyazawa S."/>
            <person name="Hosoyama A."/>
            <person name="Hashimoto M."/>
            <person name="Noguchi M."/>
            <person name="Tsuchikane K."/>
            <person name="Ohji S."/>
            <person name="Yamazoe A."/>
            <person name="Ichikawa N."/>
            <person name="Kimura A."/>
            <person name="Fujita N."/>
        </authorList>
    </citation>
    <scope>NUCLEOTIDE SEQUENCE [LARGE SCALE GENOMIC DNA]</scope>
    <source>
        <strain evidence="4 5">NBRC 106054</strain>
    </source>
</reference>
<dbReference type="Pfam" id="PF16344">
    <property type="entry name" value="FecR_C"/>
    <property type="match status" value="1"/>
</dbReference>
<gene>
    <name evidence="4" type="ORF">FPE01S_01_15930</name>
</gene>
<dbReference type="GO" id="GO:0016989">
    <property type="term" value="F:sigma factor antagonist activity"/>
    <property type="evidence" value="ECO:0007669"/>
    <property type="project" value="TreeGrafter"/>
</dbReference>
<dbReference type="Proteomes" id="UP000033121">
    <property type="component" value="Unassembled WGS sequence"/>
</dbReference>
<dbReference type="Gene3D" id="2.60.120.1440">
    <property type="match status" value="1"/>
</dbReference>
<dbReference type="STRING" id="1220578.FPE01S_01_15930"/>
<dbReference type="AlphaFoldDB" id="A0A0E9MYJ4"/>
<dbReference type="Pfam" id="PF04773">
    <property type="entry name" value="FecR"/>
    <property type="match status" value="1"/>
</dbReference>
<keyword evidence="1" id="KW-1133">Transmembrane helix</keyword>
<evidence type="ECO:0000313" key="5">
    <source>
        <dbReference type="Proteomes" id="UP000033121"/>
    </source>
</evidence>
<keyword evidence="5" id="KW-1185">Reference proteome</keyword>
<keyword evidence="1" id="KW-0472">Membrane</keyword>
<feature type="transmembrane region" description="Helical" evidence="1">
    <location>
        <begin position="101"/>
        <end position="120"/>
    </location>
</feature>
<dbReference type="FunFam" id="2.60.120.1440:FF:000001">
    <property type="entry name" value="Putative anti-sigma factor"/>
    <property type="match status" value="1"/>
</dbReference>
<comment type="caution">
    <text evidence="4">The sequence shown here is derived from an EMBL/GenBank/DDBJ whole genome shotgun (WGS) entry which is preliminary data.</text>
</comment>
<dbReference type="InterPro" id="IPR032508">
    <property type="entry name" value="FecR_C"/>
</dbReference>
<dbReference type="EMBL" id="BBWV01000001">
    <property type="protein sequence ID" value="GAO42578.1"/>
    <property type="molecule type" value="Genomic_DNA"/>
</dbReference>
<dbReference type="InterPro" id="IPR012373">
    <property type="entry name" value="Ferrdict_sens_TM"/>
</dbReference>
<organism evidence="4 5">
    <name type="scientific">Flavihumibacter petaseus NBRC 106054</name>
    <dbReference type="NCBI Taxonomy" id="1220578"/>
    <lineage>
        <taxon>Bacteria</taxon>
        <taxon>Pseudomonadati</taxon>
        <taxon>Bacteroidota</taxon>
        <taxon>Chitinophagia</taxon>
        <taxon>Chitinophagales</taxon>
        <taxon>Chitinophagaceae</taxon>
        <taxon>Flavihumibacter</taxon>
    </lineage>
</organism>
<accession>A0A0E9MYJ4</accession>
<evidence type="ECO:0000259" key="3">
    <source>
        <dbReference type="Pfam" id="PF16344"/>
    </source>
</evidence>
<sequence length="396" mass="43538">MEHQLDHIEELAIRKLAGDLSPAEDARFLELINADATAAATWYSLERAHRMLQGAKFAEKIDAGVAWQAIASRLSADRQNALAEENGATVISLEKRKRRTAWWWAAAIALPLMAGGVYWWQQARDTSPADGVASSSEISITTADGKTISLQKEKELLVDGEKSALKTAKGEILYNVGNHASVVTAMNTLTVPTGKDYHLVLSDGTEVWLNAASNLHFPTAFNEVNREVALEGEAFFKVTKNPQHPFLVKTNGMTVQVLGTSFNVKAYPQEKIQTSLVEGSVAIDAGAGKLELHPGEAAIMETAGAAPVKEQFDETEILAWMKGLYYFKNEQLRDILPVLQRWYQMEFVLSDPALGAIRYSGALNRHNTATYFLDILQSSSGITYRQEGNKVIISSQ</sequence>
<dbReference type="Gene3D" id="3.55.50.30">
    <property type="match status" value="1"/>
</dbReference>
<keyword evidence="1" id="KW-0812">Transmembrane</keyword>
<name>A0A0E9MYJ4_9BACT</name>
<dbReference type="InterPro" id="IPR006860">
    <property type="entry name" value="FecR"/>
</dbReference>
<feature type="domain" description="FecR protein" evidence="2">
    <location>
        <begin position="188"/>
        <end position="281"/>
    </location>
</feature>